<dbReference type="EMBL" id="CAJNOM010000210">
    <property type="protein sequence ID" value="CAF1232931.1"/>
    <property type="molecule type" value="Genomic_DNA"/>
</dbReference>
<proteinExistence type="predicted"/>
<feature type="signal peptide" evidence="1">
    <location>
        <begin position="1"/>
        <end position="16"/>
    </location>
</feature>
<evidence type="ECO:0000313" key="4">
    <source>
        <dbReference type="EMBL" id="CAF1232931.1"/>
    </source>
</evidence>
<reference evidence="2" key="1">
    <citation type="submission" date="2021-02" db="EMBL/GenBank/DDBJ databases">
        <authorList>
            <person name="Nowell W R."/>
        </authorList>
    </citation>
    <scope>NUCLEOTIDE SEQUENCE</scope>
</reference>
<dbReference type="Proteomes" id="UP000663832">
    <property type="component" value="Unassembled WGS sequence"/>
</dbReference>
<dbReference type="EMBL" id="CAJNOI010000050">
    <property type="protein sequence ID" value="CAF0943864.1"/>
    <property type="molecule type" value="Genomic_DNA"/>
</dbReference>
<evidence type="ECO:0000256" key="1">
    <source>
        <dbReference type="SAM" id="SignalP"/>
    </source>
</evidence>
<comment type="caution">
    <text evidence="2">The sequence shown here is derived from an EMBL/GenBank/DDBJ whole genome shotgun (WGS) entry which is preliminary data.</text>
</comment>
<sequence length="297" mass="31113">MFFALFSVTTTTSTSTTTTTATSTSTTTSTSATTATTATTTTATTATTTTATTATTTTATTSTSTSTTTPDPGLTVPFLFYKACAAISFANGDFETGTSAGWTVGGGSRNGDITDNIFPDDYLPGGSHYSLTIANTHSSIVTHGYDPVLGTLMPNIVFRGSYSWRVEDTVNGGYGSVLSQAVHNYSCTDIYFAWLAALENGGHTAEQSSVMIIEVKDLTVGDVILRRVYNAGGSGGVDSRFNQSGSYFYTPSWEIEHLVINSTRIGNSFTLSALAIDCSQLGHSGRIYLDSFGGVPL</sequence>
<protein>
    <submittedName>
        <fullName evidence="2">Uncharacterized protein</fullName>
    </submittedName>
</protein>
<name>A0A814CL14_9BILA</name>
<evidence type="ECO:0000313" key="2">
    <source>
        <dbReference type="EMBL" id="CAF0943864.1"/>
    </source>
</evidence>
<dbReference type="Proteomes" id="UP000663877">
    <property type="component" value="Unassembled WGS sequence"/>
</dbReference>
<dbReference type="OrthoDB" id="10046280at2759"/>
<evidence type="ECO:0000313" key="3">
    <source>
        <dbReference type="EMBL" id="CAF1202447.1"/>
    </source>
</evidence>
<feature type="chain" id="PRO_5036409908" evidence="1">
    <location>
        <begin position="17"/>
        <end position="297"/>
    </location>
</feature>
<keyword evidence="1" id="KW-0732">Signal</keyword>
<dbReference type="AlphaFoldDB" id="A0A814CL14"/>
<evidence type="ECO:0000313" key="6">
    <source>
        <dbReference type="Proteomes" id="UP000663877"/>
    </source>
</evidence>
<organism evidence="2 6">
    <name type="scientific">Adineta steineri</name>
    <dbReference type="NCBI Taxonomy" id="433720"/>
    <lineage>
        <taxon>Eukaryota</taxon>
        <taxon>Metazoa</taxon>
        <taxon>Spiralia</taxon>
        <taxon>Gnathifera</taxon>
        <taxon>Rotifera</taxon>
        <taxon>Eurotatoria</taxon>
        <taxon>Bdelloidea</taxon>
        <taxon>Adinetida</taxon>
        <taxon>Adinetidae</taxon>
        <taxon>Adineta</taxon>
    </lineage>
</organism>
<accession>A0A814CL14</accession>
<evidence type="ECO:0000313" key="5">
    <source>
        <dbReference type="Proteomes" id="UP000663832"/>
    </source>
</evidence>
<dbReference type="EMBL" id="CAJNOM010000190">
    <property type="protein sequence ID" value="CAF1202447.1"/>
    <property type="molecule type" value="Genomic_DNA"/>
</dbReference>
<keyword evidence="5" id="KW-1185">Reference proteome</keyword>
<gene>
    <name evidence="2" type="ORF">BJG266_LOCUS12811</name>
    <name evidence="3" type="ORF">QVE165_LOCUS25891</name>
    <name evidence="4" type="ORF">QVE165_LOCUS27537</name>
</gene>